<dbReference type="OrthoDB" id="2384193at2759"/>
<accession>A0A9N8VK07</accession>
<evidence type="ECO:0000313" key="4">
    <source>
        <dbReference type="Proteomes" id="UP000789706"/>
    </source>
</evidence>
<keyword evidence="4" id="KW-1185">Reference proteome</keyword>
<dbReference type="AlphaFoldDB" id="A0A9N8VK07"/>
<dbReference type="Proteomes" id="UP000789706">
    <property type="component" value="Unassembled WGS sequence"/>
</dbReference>
<keyword evidence="2" id="KW-0472">Membrane</keyword>
<organism evidence="3 4">
    <name type="scientific">Diversispora eburnea</name>
    <dbReference type="NCBI Taxonomy" id="1213867"/>
    <lineage>
        <taxon>Eukaryota</taxon>
        <taxon>Fungi</taxon>
        <taxon>Fungi incertae sedis</taxon>
        <taxon>Mucoromycota</taxon>
        <taxon>Glomeromycotina</taxon>
        <taxon>Glomeromycetes</taxon>
        <taxon>Diversisporales</taxon>
        <taxon>Diversisporaceae</taxon>
        <taxon>Diversispora</taxon>
    </lineage>
</organism>
<evidence type="ECO:0000313" key="3">
    <source>
        <dbReference type="EMBL" id="CAG8457678.1"/>
    </source>
</evidence>
<evidence type="ECO:0000256" key="1">
    <source>
        <dbReference type="SAM" id="MobiDB-lite"/>
    </source>
</evidence>
<keyword evidence="2" id="KW-0812">Transmembrane</keyword>
<dbReference type="EMBL" id="CAJVPK010000137">
    <property type="protein sequence ID" value="CAG8457678.1"/>
    <property type="molecule type" value="Genomic_DNA"/>
</dbReference>
<evidence type="ECO:0000256" key="2">
    <source>
        <dbReference type="SAM" id="Phobius"/>
    </source>
</evidence>
<protein>
    <submittedName>
        <fullName evidence="3">11962_t:CDS:1</fullName>
    </submittedName>
</protein>
<name>A0A9N8VK07_9GLOM</name>
<feature type="compositionally biased region" description="Low complexity" evidence="1">
    <location>
        <begin position="237"/>
        <end position="248"/>
    </location>
</feature>
<gene>
    <name evidence="3" type="ORF">DEBURN_LOCUS2504</name>
</gene>
<comment type="caution">
    <text evidence="3">The sequence shown here is derived from an EMBL/GenBank/DDBJ whole genome shotgun (WGS) entry which is preliminary data.</text>
</comment>
<feature type="region of interest" description="Disordered" evidence="1">
    <location>
        <begin position="225"/>
        <end position="271"/>
    </location>
</feature>
<proteinExistence type="predicted"/>
<reference evidence="3" key="1">
    <citation type="submission" date="2021-06" db="EMBL/GenBank/DDBJ databases">
        <authorList>
            <person name="Kallberg Y."/>
            <person name="Tangrot J."/>
            <person name="Rosling A."/>
        </authorList>
    </citation>
    <scope>NUCLEOTIDE SEQUENCE</scope>
    <source>
        <strain evidence="3">AZ414A</strain>
    </source>
</reference>
<sequence>MILISSSSFVGFVVIDGDNYCASLSDGYDYNNDIKLTEKPYECWSHKDTNQWDGKPFMVSLEFKIYIAWGLLSTILFPLARGLSKSPYSEFLNKETILRIRYFHEMNMLLSAGAILMSISIILIGIETFNNKESKFWNDFLIIHFNLGGFLVLVIMILIIYPRYYITGLYGSKALSENSLSRISRVTINDNSYDEGENIYGKNAFGTMRNRTSSYRNSSINSYGNSLRNSYREESSSRSSYRRNSYLNVARRNRSSYRGSRDSRDSNSSGDLITKSVSELLKEQKKQIETFRRNLNQKWPTTYNINDYYIDNINEEEIKEKSSGDQISQLPFPRRPSLPTISVSYSLPPQLYTRRPSLPTNLGSYSFPSPPKTRRKIWKFK</sequence>
<feature type="transmembrane region" description="Helical" evidence="2">
    <location>
        <begin position="108"/>
        <end position="129"/>
    </location>
</feature>
<feature type="transmembrane region" description="Helical" evidence="2">
    <location>
        <begin position="141"/>
        <end position="161"/>
    </location>
</feature>
<feature type="transmembrane region" description="Helical" evidence="2">
    <location>
        <begin position="65"/>
        <end position="84"/>
    </location>
</feature>
<keyword evidence="2" id="KW-1133">Transmembrane helix</keyword>